<evidence type="ECO:0000259" key="10">
    <source>
        <dbReference type="SMART" id="SM00500"/>
    </source>
</evidence>
<dbReference type="SUPFAM" id="SSF47938">
    <property type="entry name" value="Functional domain of the splicing factor Prp18"/>
    <property type="match status" value="1"/>
</dbReference>
<evidence type="ECO:0000256" key="1">
    <source>
        <dbReference type="ARBA" id="ARBA00004123"/>
    </source>
</evidence>
<keyword evidence="11" id="KW-1185">Reference proteome</keyword>
<feature type="domain" description="Pre-mRNA processing factor 4 (PRP4)-like" evidence="10">
    <location>
        <begin position="85"/>
        <end position="135"/>
    </location>
</feature>
<dbReference type="Pfam" id="PF02840">
    <property type="entry name" value="Prp18"/>
    <property type="match status" value="1"/>
</dbReference>
<dbReference type="GO" id="GO:0071021">
    <property type="term" value="C:U2-type post-spliceosomal complex"/>
    <property type="evidence" value="ECO:0007669"/>
    <property type="project" value="TreeGrafter"/>
</dbReference>
<evidence type="ECO:0000256" key="3">
    <source>
        <dbReference type="ARBA" id="ARBA00018242"/>
    </source>
</evidence>
<reference evidence="12" key="1">
    <citation type="submission" date="2024-02" db="UniProtKB">
        <authorList>
            <consortium name="WormBaseParasite"/>
        </authorList>
    </citation>
    <scope>IDENTIFICATION</scope>
</reference>
<evidence type="ECO:0000256" key="6">
    <source>
        <dbReference type="ARBA" id="ARBA00023187"/>
    </source>
</evidence>
<organism evidence="11 12">
    <name type="scientific">Mesorhabditis belari</name>
    <dbReference type="NCBI Taxonomy" id="2138241"/>
    <lineage>
        <taxon>Eukaryota</taxon>
        <taxon>Metazoa</taxon>
        <taxon>Ecdysozoa</taxon>
        <taxon>Nematoda</taxon>
        <taxon>Chromadorea</taxon>
        <taxon>Rhabditida</taxon>
        <taxon>Rhabditina</taxon>
        <taxon>Rhabditomorpha</taxon>
        <taxon>Rhabditoidea</taxon>
        <taxon>Rhabditidae</taxon>
        <taxon>Mesorhabditinae</taxon>
        <taxon>Mesorhabditis</taxon>
    </lineage>
</organism>
<dbReference type="InterPro" id="IPR014906">
    <property type="entry name" value="PRP4-like"/>
</dbReference>
<evidence type="ECO:0000256" key="8">
    <source>
        <dbReference type="ARBA" id="ARBA00031388"/>
    </source>
</evidence>
<evidence type="ECO:0000313" key="12">
    <source>
        <dbReference type="WBParaSite" id="MBELARI_LOCUS6311"/>
    </source>
</evidence>
<keyword evidence="6" id="KW-0508">mRNA splicing</keyword>
<dbReference type="Gene3D" id="1.20.940.10">
    <property type="entry name" value="Functional domain of the splicing factor Prp18"/>
    <property type="match status" value="1"/>
</dbReference>
<dbReference type="WBParaSite" id="MBELARI_LOCUS6311">
    <property type="protein sequence ID" value="MBELARI_LOCUS6311"/>
    <property type="gene ID" value="MBELARI_LOCUS6311"/>
</dbReference>
<dbReference type="GO" id="GO:0046540">
    <property type="term" value="C:U4/U6 x U5 tri-snRNP complex"/>
    <property type="evidence" value="ECO:0007669"/>
    <property type="project" value="TreeGrafter"/>
</dbReference>
<sequence>MDGLEDLMNEMKRKRKAIESFEIKDGGTKYIRRGDIVAQKEQEYLEHQKKKYAEQKPETSASLNSSSHHSEHEKIAVGDDITEKLPFTEVISRLRRRNQPILLFGESVKEVRARLLQLEIEQPDLNEGWSNDLVAARKAVDNDFVKEVIEGTNPEKKNLNSDVLLPTFKEDWEKIHRDAEDLGKGDDMPRDSRVISSFFKYILSRWGTALNNRDDELKKSNQGRHDAAYHRQTLDYMRPLIKLLDKEQINNDIRHHLATICRLLIIDRDYIRASNAYMEMAIGNAPWPVGVTRSGIHQRPGSAKAYVSNIAHVLNDETQRKYIQSVKRIITRCQEYFPTDPSKCVEYVRPNE</sequence>
<dbReference type="SUPFAM" id="SSF158230">
    <property type="entry name" value="PRP4-like"/>
    <property type="match status" value="1"/>
</dbReference>
<keyword evidence="7" id="KW-0539">Nucleus</keyword>
<protein>
    <recommendedName>
        <fullName evidence="3">Pre-mRNA-splicing factor 18</fullName>
    </recommendedName>
    <alternativeName>
        <fullName evidence="8">PRP18 homolog</fullName>
    </alternativeName>
</protein>
<dbReference type="GO" id="GO:0005682">
    <property type="term" value="C:U5 snRNP"/>
    <property type="evidence" value="ECO:0007669"/>
    <property type="project" value="TreeGrafter"/>
</dbReference>
<dbReference type="FunFam" id="1.20.940.10:FF:000013">
    <property type="entry name" value="Pre-mRNA-splicing factor 18"/>
    <property type="match status" value="1"/>
</dbReference>
<dbReference type="Gene3D" id="4.10.280.110">
    <property type="entry name" value="Pre-mRNA processing factor 4 domain"/>
    <property type="match status" value="1"/>
</dbReference>
<dbReference type="InterPro" id="IPR036285">
    <property type="entry name" value="PRP4-like_sf"/>
</dbReference>
<dbReference type="AlphaFoldDB" id="A0AAF3FH51"/>
<name>A0AAF3FH51_9BILA</name>
<dbReference type="Proteomes" id="UP000887575">
    <property type="component" value="Unassembled WGS sequence"/>
</dbReference>
<evidence type="ECO:0000256" key="2">
    <source>
        <dbReference type="ARBA" id="ARBA00008137"/>
    </source>
</evidence>
<dbReference type="Pfam" id="PF08799">
    <property type="entry name" value="PRP4"/>
    <property type="match status" value="1"/>
</dbReference>
<evidence type="ECO:0000256" key="7">
    <source>
        <dbReference type="ARBA" id="ARBA00023242"/>
    </source>
</evidence>
<proteinExistence type="inferred from homology"/>
<keyword evidence="4" id="KW-0507">mRNA processing</keyword>
<evidence type="ECO:0000256" key="4">
    <source>
        <dbReference type="ARBA" id="ARBA00022664"/>
    </source>
</evidence>
<dbReference type="GO" id="GO:0000350">
    <property type="term" value="P:generation of catalytic spliceosome for second transesterification step"/>
    <property type="evidence" value="ECO:0007669"/>
    <property type="project" value="TreeGrafter"/>
</dbReference>
<keyword evidence="5" id="KW-0747">Spliceosome</keyword>
<dbReference type="PANTHER" id="PTHR13007">
    <property type="entry name" value="PRE-MRNA SPLICING FACTOR-RELATED"/>
    <property type="match status" value="1"/>
</dbReference>
<feature type="compositionally biased region" description="Low complexity" evidence="9">
    <location>
        <begin position="58"/>
        <end position="67"/>
    </location>
</feature>
<evidence type="ECO:0000256" key="9">
    <source>
        <dbReference type="SAM" id="MobiDB-lite"/>
    </source>
</evidence>
<dbReference type="InterPro" id="IPR004098">
    <property type="entry name" value="Prp18"/>
</dbReference>
<evidence type="ECO:0000256" key="5">
    <source>
        <dbReference type="ARBA" id="ARBA00022728"/>
    </source>
</evidence>
<dbReference type="PANTHER" id="PTHR13007:SF19">
    <property type="entry name" value="PRE-MRNA-SPLICING FACTOR 18"/>
    <property type="match status" value="1"/>
</dbReference>
<accession>A0AAF3FH51</accession>
<evidence type="ECO:0000313" key="11">
    <source>
        <dbReference type="Proteomes" id="UP000887575"/>
    </source>
</evidence>
<comment type="subcellular location">
    <subcellularLocation>
        <location evidence="1">Nucleus</location>
    </subcellularLocation>
</comment>
<comment type="similarity">
    <text evidence="2">Belongs to the PRP18 family.</text>
</comment>
<dbReference type="SMART" id="SM00500">
    <property type="entry name" value="SFM"/>
    <property type="match status" value="1"/>
</dbReference>
<feature type="region of interest" description="Disordered" evidence="9">
    <location>
        <begin position="49"/>
        <end position="74"/>
    </location>
</feature>
<dbReference type="InterPro" id="IPR039979">
    <property type="entry name" value="PRPF18"/>
</dbReference>